<dbReference type="InterPro" id="IPR052162">
    <property type="entry name" value="Sensor_kinase/Photoreceptor"/>
</dbReference>
<feature type="domain" description="PAC" evidence="8">
    <location>
        <begin position="373"/>
        <end position="425"/>
    </location>
</feature>
<dbReference type="InterPro" id="IPR041522">
    <property type="entry name" value="CdaR_GGDEF"/>
</dbReference>
<dbReference type="InterPro" id="IPR042070">
    <property type="entry name" value="PucR_C-HTH_sf"/>
</dbReference>
<dbReference type="Proteomes" id="UP000199337">
    <property type="component" value="Unassembled WGS sequence"/>
</dbReference>
<evidence type="ECO:0000256" key="4">
    <source>
        <dbReference type="ARBA" id="ARBA00022553"/>
    </source>
</evidence>
<dbReference type="AlphaFoldDB" id="A0A1I2V9I5"/>
<dbReference type="InterPro" id="IPR000700">
    <property type="entry name" value="PAS-assoc_C"/>
</dbReference>
<evidence type="ECO:0000256" key="6">
    <source>
        <dbReference type="ARBA" id="ARBA00022777"/>
    </source>
</evidence>
<evidence type="ECO:0000256" key="2">
    <source>
        <dbReference type="ARBA" id="ARBA00006754"/>
    </source>
</evidence>
<dbReference type="InterPro" id="IPR013767">
    <property type="entry name" value="PAS_fold"/>
</dbReference>
<evidence type="ECO:0000313" key="9">
    <source>
        <dbReference type="EMBL" id="SFG84847.1"/>
    </source>
</evidence>
<dbReference type="Pfam" id="PF13556">
    <property type="entry name" value="HTH_30"/>
    <property type="match status" value="1"/>
</dbReference>
<comment type="catalytic activity">
    <reaction evidence="1">
        <text>ATP + protein L-histidine = ADP + protein N-phospho-L-histidine.</text>
        <dbReference type="EC" id="2.7.13.3"/>
    </reaction>
</comment>
<dbReference type="PROSITE" id="PS50113">
    <property type="entry name" value="PAC"/>
    <property type="match status" value="1"/>
</dbReference>
<evidence type="ECO:0000259" key="8">
    <source>
        <dbReference type="PROSITE" id="PS50113"/>
    </source>
</evidence>
<protein>
    <recommendedName>
        <fullName evidence="3">histidine kinase</fullName>
        <ecNumber evidence="3">2.7.13.3</ecNumber>
    </recommendedName>
</protein>
<proteinExistence type="inferred from homology"/>
<dbReference type="PANTHER" id="PTHR43304:SF1">
    <property type="entry name" value="PAC DOMAIN-CONTAINING PROTEIN"/>
    <property type="match status" value="1"/>
</dbReference>
<accession>A0A1I2V9I5</accession>
<evidence type="ECO:0000256" key="1">
    <source>
        <dbReference type="ARBA" id="ARBA00000085"/>
    </source>
</evidence>
<organism evidence="9 10">
    <name type="scientific">Desulfotruncus arcticus DSM 17038</name>
    <dbReference type="NCBI Taxonomy" id="1121424"/>
    <lineage>
        <taxon>Bacteria</taxon>
        <taxon>Bacillati</taxon>
        <taxon>Bacillota</taxon>
        <taxon>Clostridia</taxon>
        <taxon>Eubacteriales</taxon>
        <taxon>Desulfallaceae</taxon>
        <taxon>Desulfotruncus</taxon>
    </lineage>
</organism>
<dbReference type="Pfam" id="PF17853">
    <property type="entry name" value="GGDEF_2"/>
    <property type="match status" value="1"/>
</dbReference>
<name>A0A1I2V9I5_9FIRM</name>
<dbReference type="PANTHER" id="PTHR43304">
    <property type="entry name" value="PHYTOCHROME-LIKE PROTEIN CPH1"/>
    <property type="match status" value="1"/>
</dbReference>
<evidence type="ECO:0000259" key="7">
    <source>
        <dbReference type="PROSITE" id="PS50112"/>
    </source>
</evidence>
<dbReference type="STRING" id="341036.SAMN05660649_02927"/>
<dbReference type="OrthoDB" id="9807021at2"/>
<dbReference type="Gene3D" id="1.10.10.2840">
    <property type="entry name" value="PucR C-terminal helix-turn-helix domain"/>
    <property type="match status" value="1"/>
</dbReference>
<dbReference type="EMBL" id="FOOX01000010">
    <property type="protein sequence ID" value="SFG84847.1"/>
    <property type="molecule type" value="Genomic_DNA"/>
</dbReference>
<dbReference type="GO" id="GO:0006355">
    <property type="term" value="P:regulation of DNA-templated transcription"/>
    <property type="evidence" value="ECO:0007669"/>
    <property type="project" value="InterPro"/>
</dbReference>
<dbReference type="GO" id="GO:0004673">
    <property type="term" value="F:protein histidine kinase activity"/>
    <property type="evidence" value="ECO:0007669"/>
    <property type="project" value="UniProtKB-EC"/>
</dbReference>
<dbReference type="SMART" id="SM00086">
    <property type="entry name" value="PAC"/>
    <property type="match status" value="1"/>
</dbReference>
<keyword evidence="10" id="KW-1185">Reference proteome</keyword>
<keyword evidence="6" id="KW-0418">Kinase</keyword>
<dbReference type="InterPro" id="IPR001610">
    <property type="entry name" value="PAC"/>
</dbReference>
<sequence>MVQVVILNSYNKGLTGLNKKLLDLKQMAFLKQNDAEINQRELFLRTMLEALPVACYVVDDRTDDIIYFNSLFCDIWGIRQLEAGMRNGILKNGDIVRHCAALAANAPAYIESCVSLQDLNNRSTIHDEIQLKDNRVINRLAVQLWDVDDNYWGRLYVFGDITRPKEIERSLKESEQKYQQLFFNSPAAKLIVDPENGNIVDANRAAIRFYGYPASELQSMTVYDINPGDPAEIARSIQSVREPDGDHFHFKHRLSNGEVRDVEVYSGRINVSGKKLNSAIIFDVTEKLRAEEELLESRERLSLVIESARAGIWDYDVINNRMYYDQQWKTILGYQEDEFSDSPEEWLSRIHPDDVDKVCRARRDLMTGKTDKFQIEHRLRHKNGSYRWILARGKMIFDRAKRPLRWVGSNIDITIQKEVEALRLESEKRLKEFARAMPDTSFIIDEDGRYVEIFGNNVNFPPISREKFKGHTIHQLLDQELADTLLNEIRQTIVTGRQRSLVFQMDLGQKEKIAVEGRLAPMSYLNDGKKTVAVSLTNITERRKAEKMLQFTYNLQRKSDFFNDIISGQGTMDKKIMATAENWGIDLTRPLFCCLVQIDKATGLHKNDQDNLTDFQCPKNNIIALLSDDEEYVLWDNRDHIGIFCYSVDTADEWLVSMQAAKRIREKISSYIPGLIITIGVSRMHSGLRSLGKSYEEARSAIIAAKCQGEKNGTIIHYRDIGFYQLIATCEIEHTGEYVQRNIGPLIKYDREKGAGFLQTLEVILESNNLKDAAQRIFLHYKTLAYRKKRIEEILGVSIDQFETRLTLATAIKLHKLNSLEDN</sequence>
<dbReference type="Pfam" id="PF00989">
    <property type="entry name" value="PAS"/>
    <property type="match status" value="1"/>
</dbReference>
<feature type="domain" description="PAS" evidence="7">
    <location>
        <begin position="174"/>
        <end position="244"/>
    </location>
</feature>
<keyword evidence="5" id="KW-0808">Transferase</keyword>
<dbReference type="InterPro" id="IPR013655">
    <property type="entry name" value="PAS_fold_3"/>
</dbReference>
<dbReference type="Pfam" id="PF13188">
    <property type="entry name" value="PAS_8"/>
    <property type="match status" value="1"/>
</dbReference>
<dbReference type="CDD" id="cd00130">
    <property type="entry name" value="PAS"/>
    <property type="match status" value="2"/>
</dbReference>
<dbReference type="SUPFAM" id="SSF55785">
    <property type="entry name" value="PYP-like sensor domain (PAS domain)"/>
    <property type="match status" value="4"/>
</dbReference>
<dbReference type="PROSITE" id="PS50112">
    <property type="entry name" value="PAS"/>
    <property type="match status" value="2"/>
</dbReference>
<dbReference type="SMART" id="SM00091">
    <property type="entry name" value="PAS"/>
    <property type="match status" value="4"/>
</dbReference>
<gene>
    <name evidence="9" type="ORF">SAMN05660649_02927</name>
</gene>
<dbReference type="InterPro" id="IPR000014">
    <property type="entry name" value="PAS"/>
</dbReference>
<dbReference type="NCBIfam" id="TIGR00229">
    <property type="entry name" value="sensory_box"/>
    <property type="match status" value="3"/>
</dbReference>
<dbReference type="Gene3D" id="3.30.450.20">
    <property type="entry name" value="PAS domain"/>
    <property type="match status" value="4"/>
</dbReference>
<evidence type="ECO:0000313" key="10">
    <source>
        <dbReference type="Proteomes" id="UP000199337"/>
    </source>
</evidence>
<dbReference type="InterPro" id="IPR025736">
    <property type="entry name" value="PucR_C-HTH_dom"/>
</dbReference>
<evidence type="ECO:0000256" key="5">
    <source>
        <dbReference type="ARBA" id="ARBA00022679"/>
    </source>
</evidence>
<feature type="domain" description="PAS" evidence="7">
    <location>
        <begin position="297"/>
        <end position="369"/>
    </location>
</feature>
<comment type="similarity">
    <text evidence="2">Belongs to the CdaR family.</text>
</comment>
<dbReference type="InterPro" id="IPR035965">
    <property type="entry name" value="PAS-like_dom_sf"/>
</dbReference>
<reference evidence="10" key="1">
    <citation type="submission" date="2016-10" db="EMBL/GenBank/DDBJ databases">
        <authorList>
            <person name="Varghese N."/>
            <person name="Submissions S."/>
        </authorList>
    </citation>
    <scope>NUCLEOTIDE SEQUENCE [LARGE SCALE GENOMIC DNA]</scope>
    <source>
        <strain evidence="10">DSM 17038</strain>
    </source>
</reference>
<dbReference type="EC" id="2.7.13.3" evidence="3"/>
<keyword evidence="4" id="KW-0597">Phosphoprotein</keyword>
<dbReference type="Pfam" id="PF08447">
    <property type="entry name" value="PAS_3"/>
    <property type="match status" value="1"/>
</dbReference>
<evidence type="ECO:0000256" key="3">
    <source>
        <dbReference type="ARBA" id="ARBA00012438"/>
    </source>
</evidence>